<feature type="signal peptide" evidence="2">
    <location>
        <begin position="1"/>
        <end position="27"/>
    </location>
</feature>
<name>A0A1S3DD29_DIACI</name>
<dbReference type="KEGG" id="dci:103515374"/>
<sequence>MLLLSDMVSKCSVTVGIFLVTSLIVSGQEVPELVNRVKEKLANVDQLVENMAQEHEDMLNKVADLENQVDMLQEFQRRDNIEMGNFPKRENENLESTVFRLAKLINMPLEDTDICVVSRVLPNKLDKDIVRAQPVIIRFTSRKIRDRFFNAYKTALLKLNHLDDDYRTFYDKIIRTNDLKWFTAQQIDPNIPGDKNSNIFLNDHLAPRKKILFTKTRAKARELGYQNVWVDDHRIYVQKDDSVRPFIIGRETDLKKMELGENMFGH</sequence>
<feature type="domain" description="FP protein C-terminal" evidence="3">
    <location>
        <begin position="207"/>
        <end position="257"/>
    </location>
</feature>
<keyword evidence="2" id="KW-0732">Signal</keyword>
<evidence type="ECO:0000256" key="2">
    <source>
        <dbReference type="SAM" id="SignalP"/>
    </source>
</evidence>
<organism evidence="4 5">
    <name type="scientific">Diaphorina citri</name>
    <name type="common">Asian citrus psyllid</name>
    <dbReference type="NCBI Taxonomy" id="121845"/>
    <lineage>
        <taxon>Eukaryota</taxon>
        <taxon>Metazoa</taxon>
        <taxon>Ecdysozoa</taxon>
        <taxon>Arthropoda</taxon>
        <taxon>Hexapoda</taxon>
        <taxon>Insecta</taxon>
        <taxon>Pterygota</taxon>
        <taxon>Neoptera</taxon>
        <taxon>Paraneoptera</taxon>
        <taxon>Hemiptera</taxon>
        <taxon>Sternorrhyncha</taxon>
        <taxon>Psylloidea</taxon>
        <taxon>Psyllidae</taxon>
        <taxon>Diaphorininae</taxon>
        <taxon>Diaphorina</taxon>
    </lineage>
</organism>
<dbReference type="RefSeq" id="XP_017302141.1">
    <property type="nucleotide sequence ID" value="XM_017446652.2"/>
</dbReference>
<evidence type="ECO:0000313" key="6">
    <source>
        <dbReference type="RefSeq" id="XP_017302141.1"/>
    </source>
</evidence>
<feature type="chain" id="PRO_5010479093" evidence="2">
    <location>
        <begin position="28"/>
        <end position="266"/>
    </location>
</feature>
<accession>A0A1S3DD29</accession>
<proteinExistence type="predicted"/>
<reference evidence="5 6" key="1">
    <citation type="submission" date="2025-04" db="UniProtKB">
        <authorList>
            <consortium name="RefSeq"/>
        </authorList>
    </citation>
    <scope>IDENTIFICATION</scope>
</reference>
<evidence type="ECO:0000256" key="1">
    <source>
        <dbReference type="SAM" id="Coils"/>
    </source>
</evidence>
<dbReference type="AlphaFoldDB" id="A0A1S3DD29"/>
<dbReference type="Proteomes" id="UP000079169">
    <property type="component" value="Unplaced"/>
</dbReference>
<dbReference type="GeneID" id="103515374"/>
<dbReference type="InterPro" id="IPR057251">
    <property type="entry name" value="FP_C"/>
</dbReference>
<evidence type="ECO:0000313" key="5">
    <source>
        <dbReference type="RefSeq" id="XP_008478536.1"/>
    </source>
</evidence>
<keyword evidence="1" id="KW-0175">Coiled coil</keyword>
<dbReference type="RefSeq" id="XP_008478536.1">
    <property type="nucleotide sequence ID" value="XM_008480314.3"/>
</dbReference>
<evidence type="ECO:0000313" key="4">
    <source>
        <dbReference type="Proteomes" id="UP000079169"/>
    </source>
</evidence>
<dbReference type="PaxDb" id="121845-A0A1S3DD29"/>
<dbReference type="Pfam" id="PF25298">
    <property type="entry name" value="Baculo_FP_2nd"/>
    <property type="match status" value="1"/>
</dbReference>
<gene>
    <name evidence="5 6" type="primary">LOC103515374</name>
</gene>
<evidence type="ECO:0000259" key="3">
    <source>
        <dbReference type="Pfam" id="PF25298"/>
    </source>
</evidence>
<protein>
    <submittedName>
        <fullName evidence="5">Uncharacterized protein LOC103515374 isoform X1</fullName>
    </submittedName>
    <submittedName>
        <fullName evidence="6">Uncharacterized protein LOC103515374 isoform X2</fullName>
    </submittedName>
</protein>
<keyword evidence="4" id="KW-1185">Reference proteome</keyword>
<feature type="coiled-coil region" evidence="1">
    <location>
        <begin position="34"/>
        <end position="75"/>
    </location>
</feature>